<feature type="transmembrane region" description="Helical" evidence="6">
    <location>
        <begin position="417"/>
        <end position="440"/>
    </location>
</feature>
<dbReference type="PANTHER" id="PTHR23502">
    <property type="entry name" value="MAJOR FACILITATOR SUPERFAMILY"/>
    <property type="match status" value="1"/>
</dbReference>
<organism evidence="8 9">
    <name type="scientific">Penicillium vulpinum</name>
    <dbReference type="NCBI Taxonomy" id="29845"/>
    <lineage>
        <taxon>Eukaryota</taxon>
        <taxon>Fungi</taxon>
        <taxon>Dikarya</taxon>
        <taxon>Ascomycota</taxon>
        <taxon>Pezizomycotina</taxon>
        <taxon>Eurotiomycetes</taxon>
        <taxon>Eurotiomycetidae</taxon>
        <taxon>Eurotiales</taxon>
        <taxon>Aspergillaceae</taxon>
        <taxon>Penicillium</taxon>
    </lineage>
</organism>
<feature type="transmembrane region" description="Helical" evidence="6">
    <location>
        <begin position="234"/>
        <end position="254"/>
    </location>
</feature>
<feature type="transmembrane region" description="Helical" evidence="6">
    <location>
        <begin position="485"/>
        <end position="505"/>
    </location>
</feature>
<feature type="compositionally biased region" description="Basic and acidic residues" evidence="5">
    <location>
        <begin position="27"/>
        <end position="47"/>
    </location>
</feature>
<protein>
    <recommendedName>
        <fullName evidence="7">Major facilitator superfamily (MFS) profile domain-containing protein</fullName>
    </recommendedName>
</protein>
<feature type="transmembrane region" description="Helical" evidence="6">
    <location>
        <begin position="392"/>
        <end position="411"/>
    </location>
</feature>
<dbReference type="PANTHER" id="PTHR23502:SF33">
    <property type="entry name" value="MAJOR FACILITATOR SUPERFAMILY (MFS) PROFILE DOMAIN-CONTAINING PROTEIN-RELATED"/>
    <property type="match status" value="1"/>
</dbReference>
<keyword evidence="4 6" id="KW-0472">Membrane</keyword>
<proteinExistence type="predicted"/>
<dbReference type="STRING" id="29845.A0A1V6RG00"/>
<keyword evidence="9" id="KW-1185">Reference proteome</keyword>
<dbReference type="GO" id="GO:0016020">
    <property type="term" value="C:membrane"/>
    <property type="evidence" value="ECO:0007669"/>
    <property type="project" value="UniProtKB-SubCell"/>
</dbReference>
<dbReference type="OrthoDB" id="5296287at2759"/>
<dbReference type="InterPro" id="IPR005829">
    <property type="entry name" value="Sugar_transporter_CS"/>
</dbReference>
<dbReference type="AlphaFoldDB" id="A0A1V6RG00"/>
<feature type="transmembrane region" description="Helical" evidence="6">
    <location>
        <begin position="171"/>
        <end position="195"/>
    </location>
</feature>
<feature type="transmembrane region" description="Helical" evidence="6">
    <location>
        <begin position="351"/>
        <end position="371"/>
    </location>
</feature>
<feature type="compositionally biased region" description="Polar residues" evidence="5">
    <location>
        <begin position="9"/>
        <end position="25"/>
    </location>
</feature>
<keyword evidence="2 6" id="KW-0812">Transmembrane</keyword>
<evidence type="ECO:0000313" key="9">
    <source>
        <dbReference type="Proteomes" id="UP000191518"/>
    </source>
</evidence>
<name>A0A1V6RG00_9EURO</name>
<feature type="transmembrane region" description="Helical" evidence="6">
    <location>
        <begin position="312"/>
        <end position="331"/>
    </location>
</feature>
<evidence type="ECO:0000256" key="3">
    <source>
        <dbReference type="ARBA" id="ARBA00022989"/>
    </source>
</evidence>
<dbReference type="SUPFAM" id="SSF103473">
    <property type="entry name" value="MFS general substrate transporter"/>
    <property type="match status" value="1"/>
</dbReference>
<evidence type="ECO:0000256" key="4">
    <source>
        <dbReference type="ARBA" id="ARBA00023136"/>
    </source>
</evidence>
<dbReference type="InterPro" id="IPR020846">
    <property type="entry name" value="MFS_dom"/>
</dbReference>
<accession>A0A1V6RG00</accession>
<evidence type="ECO:0000256" key="2">
    <source>
        <dbReference type="ARBA" id="ARBA00022692"/>
    </source>
</evidence>
<dbReference type="Pfam" id="PF07690">
    <property type="entry name" value="MFS_1"/>
    <property type="match status" value="1"/>
</dbReference>
<dbReference type="InterPro" id="IPR036259">
    <property type="entry name" value="MFS_trans_sf"/>
</dbReference>
<dbReference type="GO" id="GO:0042908">
    <property type="term" value="P:xenobiotic transport"/>
    <property type="evidence" value="ECO:0007669"/>
    <property type="project" value="UniProtKB-ARBA"/>
</dbReference>
<reference evidence="9" key="1">
    <citation type="journal article" date="2017" name="Nat. Microbiol.">
        <title>Global analysis of biosynthetic gene clusters reveals vast potential of secondary metabolite production in Penicillium species.</title>
        <authorList>
            <person name="Nielsen J.C."/>
            <person name="Grijseels S."/>
            <person name="Prigent S."/>
            <person name="Ji B."/>
            <person name="Dainat J."/>
            <person name="Nielsen K.F."/>
            <person name="Frisvad J.C."/>
            <person name="Workman M."/>
            <person name="Nielsen J."/>
        </authorList>
    </citation>
    <scope>NUCLEOTIDE SEQUENCE [LARGE SCALE GENOMIC DNA]</scope>
    <source>
        <strain evidence="9">IBT 29486</strain>
    </source>
</reference>
<feature type="transmembrane region" description="Helical" evidence="6">
    <location>
        <begin position="207"/>
        <end position="228"/>
    </location>
</feature>
<sequence length="520" mass="57075">MDTLEKESNSNQPTLNEGDSISNITPDLEKQSTKETTETPEATKELFPETDLSRGIVGWDGQDDPHNPQNFPVKRKWVLLSLISIMTLISPLASSMFSPAISYVAAEFQVTEQTILSFSVSIYILGYAFGPLLLAPLSEVYGRRIVLSGANWFFVVWQIGCALSNNIETLIVCRLLAGIGGSGCLTLGAGVIADLFPREQRGMATSIWAMGPLIGPVVGPIAGGFLGQQAGWRWVYWVLLIVGAVASAGVEVMNQETYAYVLIRWKTQKLAKETGRTDLRSAYDTNKEPAGLKENMVTSFKRPVALLIKSPIVFLLCVYMSFIYGLLYLFFTTIPGVFTKQYGFSVGLSGLAYLGIGFGFFGGLAMIAFTNDRLVMAATKKNGGKFEPEMRLPTMTLFACILPISFFWYGWTAEKHVFWIVPIIGMFPFGVGMMGVYMPIQTYIIDCYPKYAASANATLTATRSLVGALLPLAGPKMFAALGLGWGNSLLGFLALVFIPIPIIFIKYGKVIRERWPVNLD</sequence>
<dbReference type="Proteomes" id="UP000191518">
    <property type="component" value="Unassembled WGS sequence"/>
</dbReference>
<evidence type="ECO:0000256" key="5">
    <source>
        <dbReference type="SAM" id="MobiDB-lite"/>
    </source>
</evidence>
<dbReference type="FunFam" id="1.20.1250.20:FF:000460">
    <property type="entry name" value="MFS multidrug transporter, putative"/>
    <property type="match status" value="1"/>
</dbReference>
<evidence type="ECO:0000256" key="6">
    <source>
        <dbReference type="SAM" id="Phobius"/>
    </source>
</evidence>
<gene>
    <name evidence="8" type="ORF">PENVUL_c052G03902</name>
</gene>
<evidence type="ECO:0000259" key="7">
    <source>
        <dbReference type="PROSITE" id="PS50850"/>
    </source>
</evidence>
<dbReference type="PROSITE" id="PS50850">
    <property type="entry name" value="MFS"/>
    <property type="match status" value="1"/>
</dbReference>
<dbReference type="GO" id="GO:0022857">
    <property type="term" value="F:transmembrane transporter activity"/>
    <property type="evidence" value="ECO:0007669"/>
    <property type="project" value="InterPro"/>
</dbReference>
<dbReference type="Gene3D" id="1.20.1250.20">
    <property type="entry name" value="MFS general substrate transporter like domains"/>
    <property type="match status" value="1"/>
</dbReference>
<feature type="transmembrane region" description="Helical" evidence="6">
    <location>
        <begin position="77"/>
        <end position="103"/>
    </location>
</feature>
<feature type="domain" description="Major facilitator superfamily (MFS) profile" evidence="7">
    <location>
        <begin position="79"/>
        <end position="511"/>
    </location>
</feature>
<feature type="region of interest" description="Disordered" evidence="5">
    <location>
        <begin position="1"/>
        <end position="47"/>
    </location>
</feature>
<dbReference type="EMBL" id="MDYP01000052">
    <property type="protein sequence ID" value="OQE00424.1"/>
    <property type="molecule type" value="Genomic_DNA"/>
</dbReference>
<dbReference type="InterPro" id="IPR011701">
    <property type="entry name" value="MFS"/>
</dbReference>
<keyword evidence="3 6" id="KW-1133">Transmembrane helix</keyword>
<dbReference type="PROSITE" id="PS00216">
    <property type="entry name" value="SUGAR_TRANSPORT_1"/>
    <property type="match status" value="1"/>
</dbReference>
<comment type="caution">
    <text evidence="8">The sequence shown here is derived from an EMBL/GenBank/DDBJ whole genome shotgun (WGS) entry which is preliminary data.</text>
</comment>
<dbReference type="GO" id="GO:0140115">
    <property type="term" value="P:export across plasma membrane"/>
    <property type="evidence" value="ECO:0007669"/>
    <property type="project" value="UniProtKB-ARBA"/>
</dbReference>
<comment type="subcellular location">
    <subcellularLocation>
        <location evidence="1">Membrane</location>
        <topology evidence="1">Multi-pass membrane protein</topology>
    </subcellularLocation>
</comment>
<feature type="transmembrane region" description="Helical" evidence="6">
    <location>
        <begin position="115"/>
        <end position="134"/>
    </location>
</feature>
<evidence type="ECO:0000313" key="8">
    <source>
        <dbReference type="EMBL" id="OQE00424.1"/>
    </source>
</evidence>
<evidence type="ECO:0000256" key="1">
    <source>
        <dbReference type="ARBA" id="ARBA00004141"/>
    </source>
</evidence>
<dbReference type="CDD" id="cd17323">
    <property type="entry name" value="MFS_Tpo1_MDR_like"/>
    <property type="match status" value="1"/>
</dbReference>